<dbReference type="AlphaFoldDB" id="A0A2V1HU45"/>
<reference evidence="2 3" key="1">
    <citation type="submission" date="2018-05" db="EMBL/GenBank/DDBJ databases">
        <title>Amnibacterium sp. M8JJ-5, whole genome shotgun sequence.</title>
        <authorList>
            <person name="Tuo L."/>
        </authorList>
    </citation>
    <scope>NUCLEOTIDE SEQUENCE [LARGE SCALE GENOMIC DNA]</scope>
    <source>
        <strain evidence="2 3">M8JJ-5</strain>
    </source>
</reference>
<feature type="transmembrane region" description="Helical" evidence="1">
    <location>
        <begin position="26"/>
        <end position="53"/>
    </location>
</feature>
<protein>
    <submittedName>
        <fullName evidence="2">Uncharacterized protein</fullName>
    </submittedName>
</protein>
<evidence type="ECO:0000313" key="2">
    <source>
        <dbReference type="EMBL" id="PVZ96103.1"/>
    </source>
</evidence>
<dbReference type="Proteomes" id="UP000244893">
    <property type="component" value="Unassembled WGS sequence"/>
</dbReference>
<sequence>MVQSEPSIIRPSLRAYFGRALTAPPITYVVIILLIAALVLSGVIGSVVFWTAAAASLAAEIARLATSVSRERIEVGGDEFRVRERGGAWRSFTAGEVAEAVVVPLRRRGAPPSRLYLRSASGERLLGMTEAFWRGSDLAALADDLRARGVEVVVLDDMAALRRDHGWALERWEARARWLLPVVALVLAGALVAERLLS</sequence>
<keyword evidence="3" id="KW-1185">Reference proteome</keyword>
<gene>
    <name evidence="2" type="ORF">DDQ50_06600</name>
</gene>
<accession>A0A2V1HU45</accession>
<keyword evidence="1" id="KW-1133">Transmembrane helix</keyword>
<name>A0A2V1HU45_9MICO</name>
<feature type="transmembrane region" description="Helical" evidence="1">
    <location>
        <begin position="178"/>
        <end position="197"/>
    </location>
</feature>
<organism evidence="2 3">
    <name type="scientific">Amnibacterium flavum</name>
    <dbReference type="NCBI Taxonomy" id="2173173"/>
    <lineage>
        <taxon>Bacteria</taxon>
        <taxon>Bacillati</taxon>
        <taxon>Actinomycetota</taxon>
        <taxon>Actinomycetes</taxon>
        <taxon>Micrococcales</taxon>
        <taxon>Microbacteriaceae</taxon>
        <taxon>Amnibacterium</taxon>
    </lineage>
</organism>
<dbReference type="EMBL" id="QEOP01000001">
    <property type="protein sequence ID" value="PVZ96103.1"/>
    <property type="molecule type" value="Genomic_DNA"/>
</dbReference>
<keyword evidence="1" id="KW-0472">Membrane</keyword>
<evidence type="ECO:0000256" key="1">
    <source>
        <dbReference type="SAM" id="Phobius"/>
    </source>
</evidence>
<evidence type="ECO:0000313" key="3">
    <source>
        <dbReference type="Proteomes" id="UP000244893"/>
    </source>
</evidence>
<comment type="caution">
    <text evidence="2">The sequence shown here is derived from an EMBL/GenBank/DDBJ whole genome shotgun (WGS) entry which is preliminary data.</text>
</comment>
<proteinExistence type="predicted"/>
<keyword evidence="1" id="KW-0812">Transmembrane</keyword>